<evidence type="ECO:0000313" key="3">
    <source>
        <dbReference type="EMBL" id="KYK55777.1"/>
    </source>
</evidence>
<proteinExistence type="predicted"/>
<evidence type="ECO:0000256" key="1">
    <source>
        <dbReference type="SAM" id="Coils"/>
    </source>
</evidence>
<gene>
    <name evidence="3" type="ORF">DCS_07741</name>
</gene>
<keyword evidence="1" id="KW-0175">Coiled coil</keyword>
<feature type="compositionally biased region" description="Basic and acidic residues" evidence="2">
    <location>
        <begin position="26"/>
        <end position="35"/>
    </location>
</feature>
<feature type="coiled-coil region" evidence="1">
    <location>
        <begin position="195"/>
        <end position="222"/>
    </location>
</feature>
<evidence type="ECO:0000313" key="4">
    <source>
        <dbReference type="Proteomes" id="UP000076580"/>
    </source>
</evidence>
<organism evidence="3 4">
    <name type="scientific">Drechmeria coniospora</name>
    <name type="common">Nematophagous fungus</name>
    <name type="synonym">Meria coniospora</name>
    <dbReference type="NCBI Taxonomy" id="98403"/>
    <lineage>
        <taxon>Eukaryota</taxon>
        <taxon>Fungi</taxon>
        <taxon>Dikarya</taxon>
        <taxon>Ascomycota</taxon>
        <taxon>Pezizomycotina</taxon>
        <taxon>Sordariomycetes</taxon>
        <taxon>Hypocreomycetidae</taxon>
        <taxon>Hypocreales</taxon>
        <taxon>Ophiocordycipitaceae</taxon>
        <taxon>Drechmeria</taxon>
    </lineage>
</organism>
<dbReference type="STRING" id="98403.A0A151GFA0"/>
<accession>A0A151GFA0</accession>
<dbReference type="Proteomes" id="UP000076580">
    <property type="component" value="Chromosome 03"/>
</dbReference>
<sequence length="224" mass="24319">MMNERGQNQQHAAQSHHHQAPAGDSAAEKRQAADEPIRELQSISPAIFVPISKTADDLAALPPFVPPANRVAALEATLPTLEAHALEVRANALDLIRRECVRIMQMDLAAPVSVPHDQSPASPSHPTQRPGILAPDDAAAMIANMTAPAADAAKIDMDNRTMPQPTFNGIDTTTTPALWRTKVIMSCVSRAMSEINRLDANVARSRDLLEQALKRERESENQSH</sequence>
<feature type="region of interest" description="Disordered" evidence="2">
    <location>
        <begin position="1"/>
        <end position="35"/>
    </location>
</feature>
<keyword evidence="4" id="KW-1185">Reference proteome</keyword>
<name>A0A151GFA0_DRECN</name>
<protein>
    <submittedName>
        <fullName evidence="3">Uncharacterized protein</fullName>
    </submittedName>
</protein>
<dbReference type="InParanoid" id="A0A151GFA0"/>
<dbReference type="AlphaFoldDB" id="A0A151GFA0"/>
<evidence type="ECO:0000256" key="2">
    <source>
        <dbReference type="SAM" id="MobiDB-lite"/>
    </source>
</evidence>
<comment type="caution">
    <text evidence="3">The sequence shown here is derived from an EMBL/GenBank/DDBJ whole genome shotgun (WGS) entry which is preliminary data.</text>
</comment>
<dbReference type="GeneID" id="63720384"/>
<dbReference type="RefSeq" id="XP_040655129.1">
    <property type="nucleotide sequence ID" value="XM_040805025.1"/>
</dbReference>
<dbReference type="EMBL" id="LAYC01000003">
    <property type="protein sequence ID" value="KYK55777.1"/>
    <property type="molecule type" value="Genomic_DNA"/>
</dbReference>
<reference evidence="3 4" key="1">
    <citation type="journal article" date="2016" name="Sci. Rep.">
        <title>Insights into Adaptations to a Near-Obligate Nematode Endoparasitic Lifestyle from the Finished Genome of Drechmeria coniospora.</title>
        <authorList>
            <person name="Zhang L."/>
            <person name="Zhou Z."/>
            <person name="Guo Q."/>
            <person name="Fokkens L."/>
            <person name="Miskei M."/>
            <person name="Pocsi I."/>
            <person name="Zhang W."/>
            <person name="Chen M."/>
            <person name="Wang L."/>
            <person name="Sun Y."/>
            <person name="Donzelli B.G."/>
            <person name="Gibson D.M."/>
            <person name="Nelson D.R."/>
            <person name="Luo J.G."/>
            <person name="Rep M."/>
            <person name="Liu H."/>
            <person name="Yang S."/>
            <person name="Wang J."/>
            <person name="Krasnoff S.B."/>
            <person name="Xu Y."/>
            <person name="Molnar I."/>
            <person name="Lin M."/>
        </authorList>
    </citation>
    <scope>NUCLEOTIDE SEQUENCE [LARGE SCALE GENOMIC DNA]</scope>
    <source>
        <strain evidence="3 4">ARSEF 6962</strain>
    </source>
</reference>